<evidence type="ECO:0000256" key="3">
    <source>
        <dbReference type="ARBA" id="ARBA00022651"/>
    </source>
</evidence>
<dbReference type="PRINTS" id="PR00134">
    <property type="entry name" value="GLHYDRLASE10"/>
</dbReference>
<dbReference type="InterPro" id="IPR031158">
    <property type="entry name" value="GH10_AS"/>
</dbReference>
<dbReference type="InterPro" id="IPR001000">
    <property type="entry name" value="GH10_dom"/>
</dbReference>
<organism evidence="13 14">
    <name type="scientific">Catellatospora bangladeshensis</name>
    <dbReference type="NCBI Taxonomy" id="310355"/>
    <lineage>
        <taxon>Bacteria</taxon>
        <taxon>Bacillati</taxon>
        <taxon>Actinomycetota</taxon>
        <taxon>Actinomycetes</taxon>
        <taxon>Micromonosporales</taxon>
        <taxon>Micromonosporaceae</taxon>
        <taxon>Catellatospora</taxon>
    </lineage>
</organism>
<proteinExistence type="inferred from homology"/>
<evidence type="ECO:0000256" key="8">
    <source>
        <dbReference type="ARBA" id="ARBA00023326"/>
    </source>
</evidence>
<keyword evidence="11" id="KW-0472">Membrane</keyword>
<keyword evidence="11" id="KW-1133">Transmembrane helix</keyword>
<evidence type="ECO:0000259" key="12">
    <source>
        <dbReference type="PROSITE" id="PS51760"/>
    </source>
</evidence>
<keyword evidence="7 10" id="KW-0326">Glycosidase</keyword>
<comment type="catalytic activity">
    <reaction evidence="1 10">
        <text>Endohydrolysis of (1-&gt;4)-beta-D-xylosidic linkages in xylans.</text>
        <dbReference type="EC" id="3.2.1.8"/>
    </reaction>
</comment>
<name>A0A8J3JUG0_9ACTN</name>
<keyword evidence="11" id="KW-0812">Transmembrane</keyword>
<dbReference type="EMBL" id="BONF01000028">
    <property type="protein sequence ID" value="GIF83364.1"/>
    <property type="molecule type" value="Genomic_DNA"/>
</dbReference>
<evidence type="ECO:0000256" key="2">
    <source>
        <dbReference type="ARBA" id="ARBA00007495"/>
    </source>
</evidence>
<evidence type="ECO:0000313" key="13">
    <source>
        <dbReference type="EMBL" id="GIF83364.1"/>
    </source>
</evidence>
<gene>
    <name evidence="13" type="primary">xynA_1</name>
    <name evidence="13" type="ORF">Cba03nite_47130</name>
</gene>
<evidence type="ECO:0000256" key="10">
    <source>
        <dbReference type="RuleBase" id="RU361174"/>
    </source>
</evidence>
<keyword evidence="3" id="KW-0858">Xylan degradation</keyword>
<evidence type="ECO:0000256" key="9">
    <source>
        <dbReference type="PROSITE-ProRule" id="PRU10061"/>
    </source>
</evidence>
<dbReference type="GO" id="GO:0031176">
    <property type="term" value="F:endo-1,4-beta-xylanase activity"/>
    <property type="evidence" value="ECO:0007669"/>
    <property type="project" value="UniProtKB-EC"/>
</dbReference>
<dbReference type="PANTHER" id="PTHR31490:SF88">
    <property type="entry name" value="BETA-XYLANASE"/>
    <property type="match status" value="1"/>
</dbReference>
<keyword evidence="6 10" id="KW-0119">Carbohydrate metabolism</keyword>
<dbReference type="InterPro" id="IPR044846">
    <property type="entry name" value="GH10"/>
</dbReference>
<reference evidence="13 14" key="1">
    <citation type="submission" date="2021-01" db="EMBL/GenBank/DDBJ databases">
        <title>Whole genome shotgun sequence of Catellatospora bangladeshensis NBRC 107357.</title>
        <authorList>
            <person name="Komaki H."/>
            <person name="Tamura T."/>
        </authorList>
    </citation>
    <scope>NUCLEOTIDE SEQUENCE [LARGE SCALE GENOMIC DNA]</scope>
    <source>
        <strain evidence="13 14">NBRC 107357</strain>
    </source>
</reference>
<evidence type="ECO:0000313" key="14">
    <source>
        <dbReference type="Proteomes" id="UP000601223"/>
    </source>
</evidence>
<evidence type="ECO:0000256" key="6">
    <source>
        <dbReference type="ARBA" id="ARBA00023277"/>
    </source>
</evidence>
<protein>
    <recommendedName>
        <fullName evidence="10">Beta-xylanase</fullName>
        <ecNumber evidence="10">3.2.1.8</ecNumber>
    </recommendedName>
</protein>
<dbReference type="SMART" id="SM00633">
    <property type="entry name" value="Glyco_10"/>
    <property type="match status" value="1"/>
</dbReference>
<dbReference type="Proteomes" id="UP000601223">
    <property type="component" value="Unassembled WGS sequence"/>
</dbReference>
<dbReference type="Pfam" id="PF00331">
    <property type="entry name" value="Glyco_hydro_10"/>
    <property type="match status" value="1"/>
</dbReference>
<evidence type="ECO:0000256" key="4">
    <source>
        <dbReference type="ARBA" id="ARBA00022729"/>
    </source>
</evidence>
<feature type="active site" description="Nucleophile" evidence="9">
    <location>
        <position position="300"/>
    </location>
</feature>
<feature type="transmembrane region" description="Helical" evidence="11">
    <location>
        <begin position="30"/>
        <end position="49"/>
    </location>
</feature>
<dbReference type="PROSITE" id="PS51760">
    <property type="entry name" value="GH10_2"/>
    <property type="match status" value="1"/>
</dbReference>
<dbReference type="PANTHER" id="PTHR31490">
    <property type="entry name" value="GLYCOSYL HYDROLASE"/>
    <property type="match status" value="1"/>
</dbReference>
<keyword evidence="5 10" id="KW-0378">Hydrolase</keyword>
<comment type="caution">
    <text evidence="13">The sequence shown here is derived from an EMBL/GenBank/DDBJ whole genome shotgun (WGS) entry which is preliminary data.</text>
</comment>
<dbReference type="Gene3D" id="3.20.20.80">
    <property type="entry name" value="Glycosidases"/>
    <property type="match status" value="1"/>
</dbReference>
<evidence type="ECO:0000256" key="11">
    <source>
        <dbReference type="SAM" id="Phobius"/>
    </source>
</evidence>
<evidence type="ECO:0000256" key="7">
    <source>
        <dbReference type="ARBA" id="ARBA00023295"/>
    </source>
</evidence>
<dbReference type="SUPFAM" id="SSF51445">
    <property type="entry name" value="(Trans)glycosidases"/>
    <property type="match status" value="1"/>
</dbReference>
<evidence type="ECO:0000256" key="1">
    <source>
        <dbReference type="ARBA" id="ARBA00000681"/>
    </source>
</evidence>
<keyword evidence="8 10" id="KW-0624">Polysaccharide degradation</keyword>
<keyword evidence="4" id="KW-0732">Signal</keyword>
<comment type="similarity">
    <text evidence="2 10">Belongs to the glycosyl hydrolase 10 (cellulase F) family.</text>
</comment>
<dbReference type="EC" id="3.2.1.8" evidence="10"/>
<feature type="domain" description="GH10" evidence="12">
    <location>
        <begin position="65"/>
        <end position="378"/>
    </location>
</feature>
<dbReference type="PROSITE" id="PS00591">
    <property type="entry name" value="GH10_1"/>
    <property type="match status" value="1"/>
</dbReference>
<keyword evidence="14" id="KW-1185">Reference proteome</keyword>
<sequence>MAPDIRAAVVPEERRSTVNRFLRTDRAANIFAGCLVLVVAAVAVVLATGRPDAHPAAVPPSPSPSPREPALRTFAPQHLRVGAAVDVKALNTHEAYRKVLAREFSAVTAESAMKWGQLEPRRGQYDWASSDRLVEFAVANGQSVYGHTLVWHTDLPAWLPRDGSREELRELLREHITTVVSRYRGKVWAWDVVNEVLADDGSMRDTVWLRELGPDYVADAFRWAHAADPQAVLFINDYGAEGRGAKADALYRLVGRLRAAGVPVHGVGFQAHLRADTMPPGMEQNLGRFAKAGLRLAVTELDVRVRLPVTEKKLEQQAGVYRRVLQMCLDQPACVSFTVWGFTDAFSWIPGYHRGYGAACLYDSGFAAKPAYTALRTLLTQRRVIASASP</sequence>
<accession>A0A8J3JUG0</accession>
<dbReference type="InterPro" id="IPR017853">
    <property type="entry name" value="GH"/>
</dbReference>
<dbReference type="GO" id="GO:0045493">
    <property type="term" value="P:xylan catabolic process"/>
    <property type="evidence" value="ECO:0007669"/>
    <property type="project" value="UniProtKB-KW"/>
</dbReference>
<dbReference type="AlphaFoldDB" id="A0A8J3JUG0"/>
<evidence type="ECO:0000256" key="5">
    <source>
        <dbReference type="ARBA" id="ARBA00022801"/>
    </source>
</evidence>